<protein>
    <submittedName>
        <fullName evidence="3">Dienelactone hydrolase</fullName>
    </submittedName>
</protein>
<feature type="compositionally biased region" description="Basic and acidic residues" evidence="1">
    <location>
        <begin position="311"/>
        <end position="331"/>
    </location>
</feature>
<evidence type="ECO:0000313" key="4">
    <source>
        <dbReference type="Proteomes" id="UP000198606"/>
    </source>
</evidence>
<dbReference type="Proteomes" id="UP000198606">
    <property type="component" value="Unassembled WGS sequence"/>
</dbReference>
<proteinExistence type="predicted"/>
<feature type="region of interest" description="Disordered" evidence="1">
    <location>
        <begin position="272"/>
        <end position="331"/>
    </location>
</feature>
<dbReference type="InterPro" id="IPR029058">
    <property type="entry name" value="AB_hydrolase_fold"/>
</dbReference>
<keyword evidence="2" id="KW-0732">Signal</keyword>
<feature type="signal peptide" evidence="2">
    <location>
        <begin position="1"/>
        <end position="20"/>
    </location>
</feature>
<evidence type="ECO:0000313" key="3">
    <source>
        <dbReference type="EMBL" id="SDH49970.1"/>
    </source>
</evidence>
<dbReference type="GO" id="GO:0016787">
    <property type="term" value="F:hydrolase activity"/>
    <property type="evidence" value="ECO:0007669"/>
    <property type="project" value="UniProtKB-KW"/>
</dbReference>
<dbReference type="PROSITE" id="PS51257">
    <property type="entry name" value="PROKAR_LIPOPROTEIN"/>
    <property type="match status" value="1"/>
</dbReference>
<dbReference type="RefSeq" id="WP_084304250.1">
    <property type="nucleotide sequence ID" value="NZ_FNDG01000005.1"/>
</dbReference>
<dbReference type="Gene3D" id="3.40.50.1820">
    <property type="entry name" value="alpha/beta hydrolase"/>
    <property type="match status" value="1"/>
</dbReference>
<dbReference type="STRING" id="29435.SAMN05216588_10562"/>
<feature type="chain" id="PRO_5011489568" evidence="2">
    <location>
        <begin position="21"/>
        <end position="383"/>
    </location>
</feature>
<evidence type="ECO:0000256" key="1">
    <source>
        <dbReference type="SAM" id="MobiDB-lite"/>
    </source>
</evidence>
<organism evidence="3 4">
    <name type="scientific">Phytopseudomonas flavescens</name>
    <dbReference type="NCBI Taxonomy" id="29435"/>
    <lineage>
        <taxon>Bacteria</taxon>
        <taxon>Pseudomonadati</taxon>
        <taxon>Pseudomonadota</taxon>
        <taxon>Gammaproteobacteria</taxon>
        <taxon>Pseudomonadales</taxon>
        <taxon>Pseudomonadaceae</taxon>
        <taxon>Phytopseudomonas</taxon>
    </lineage>
</organism>
<dbReference type="AlphaFoldDB" id="A0A1G8CYH8"/>
<evidence type="ECO:0000256" key="2">
    <source>
        <dbReference type="SAM" id="SignalP"/>
    </source>
</evidence>
<dbReference type="SUPFAM" id="SSF53474">
    <property type="entry name" value="alpha/beta-Hydrolases"/>
    <property type="match status" value="1"/>
</dbReference>
<gene>
    <name evidence="3" type="ORF">SAMN05216588_10562</name>
</gene>
<dbReference type="EMBL" id="FNDG01000005">
    <property type="protein sequence ID" value="SDH49970.1"/>
    <property type="molecule type" value="Genomic_DNA"/>
</dbReference>
<reference evidence="3 4" key="1">
    <citation type="submission" date="2016-10" db="EMBL/GenBank/DDBJ databases">
        <authorList>
            <person name="de Groot N.N."/>
        </authorList>
    </citation>
    <scope>NUCLEOTIDE SEQUENCE [LARGE SCALE GENOMIC DNA]</scope>
    <source>
        <strain evidence="3 4">LMG 18387</strain>
    </source>
</reference>
<feature type="compositionally biased region" description="Gly residues" evidence="1">
    <location>
        <begin position="287"/>
        <end position="306"/>
    </location>
</feature>
<keyword evidence="3" id="KW-0378">Hydrolase</keyword>
<sequence length="383" mass="41333">MLRPLSWLASLLLLSACSHHPEPPASLDSRIDQLVAGAYQPPRLAVQGWHAEWTLDDEVMDVDWLAPAQASALPVILYLPGLGEDSRAGEPWRRAWAQAGYAVLSVQAHRDGRSIYASKEAQAGAFQGIARRAYAADALQRRLVQLDLVLREARRRASAGDDAFSRVDWHRQAVAGFDLGTQTAVALSTGQHGWAPRVAILLSPYAPAPELARQVSIPLLGVSGQADEDPFSNWVTPAQRHQMFWQHIEAAGSYQLLLDRMTHAQLGGTFAAEPGRAAGDRPHARPGTGGAPGGGPGMGGGQGEPGGSARSAERRNEGGGRERYGRGGEGEVDPRRAAILLATSVAFLDTCLRNDAEARHWLEWEANRWMTPGARLEAKTRTP</sequence>
<accession>A0A1G8CYH8</accession>
<name>A0A1G8CYH8_9GAMM</name>